<protein>
    <recommendedName>
        <fullName evidence="2">RNA polymerase recycling bacterial C-terminal domain-containing protein</fullName>
    </recommendedName>
</protein>
<dbReference type="EMBL" id="UINC01033601">
    <property type="protein sequence ID" value="SVB23140.1"/>
    <property type="molecule type" value="Genomic_DNA"/>
</dbReference>
<gene>
    <name evidence="3" type="ORF">METZ01_LOCUS175994</name>
</gene>
<dbReference type="Gene3D" id="3.30.360.80">
    <property type="match status" value="1"/>
</dbReference>
<dbReference type="Gene3D" id="6.10.140.1500">
    <property type="match status" value="1"/>
</dbReference>
<organism evidence="3">
    <name type="scientific">marine metagenome</name>
    <dbReference type="NCBI Taxonomy" id="408172"/>
    <lineage>
        <taxon>unclassified sequences</taxon>
        <taxon>metagenomes</taxon>
        <taxon>ecological metagenomes</taxon>
    </lineage>
</organism>
<name>A0A382CAS9_9ZZZZ</name>
<reference evidence="3" key="1">
    <citation type="submission" date="2018-05" db="EMBL/GenBank/DDBJ databases">
        <authorList>
            <person name="Lanie J.A."/>
            <person name="Ng W.-L."/>
            <person name="Kazmierczak K.M."/>
            <person name="Andrzejewski T.M."/>
            <person name="Davidsen T.M."/>
            <person name="Wayne K.J."/>
            <person name="Tettelin H."/>
            <person name="Glass J.I."/>
            <person name="Rusch D."/>
            <person name="Podicherti R."/>
            <person name="Tsui H.-C.T."/>
            <person name="Winkler M.E."/>
        </authorList>
    </citation>
    <scope>NUCLEOTIDE SEQUENCE</scope>
</reference>
<proteinExistence type="predicted"/>
<accession>A0A382CAS9</accession>
<dbReference type="InterPro" id="IPR027417">
    <property type="entry name" value="P-loop_NTPase"/>
</dbReference>
<dbReference type="SUPFAM" id="SSF52540">
    <property type="entry name" value="P-loop containing nucleoside triphosphate hydrolases"/>
    <property type="match status" value="1"/>
</dbReference>
<feature type="non-terminal residue" evidence="3">
    <location>
        <position position="1"/>
    </location>
</feature>
<dbReference type="Pfam" id="PF12137">
    <property type="entry name" value="RapA_C"/>
    <property type="match status" value="1"/>
</dbReference>
<evidence type="ECO:0000313" key="3">
    <source>
        <dbReference type="EMBL" id="SVB23140.1"/>
    </source>
</evidence>
<sequence length="373" mass="41357">QRIGRLDRIGQTQTIHLHAPYLEGSPQEVLARWYHEGLNAFESNLVGANQLLKQFGGKVLALTTEFSEPAALDKLIADTAAKHKVIAKQMEKGRDRLLELNSYHPTEAKAIVGAIGAVDTDPRLEDFLLSVFDHFGIQVEDLGNRTYILQDHSVTTDSFPEIPSDGLVGTFARNHALGREDVSLLTSDHPMVTGAVDLLLGSEQGNCSFGVWADEKDKTLLLEAIFVLETLAPASLHADRFLPPTPVRVLVNHKKELLTLDLPELEKGLSHKLLDNPKIGRETIPAMFEAAETFAETKAKALVKKALSTMVAQLQDEINRLTSLREINNHVRPEEIDMAQQQLTELTDALGKARIRLDMVRLIWKGDPEVIRG</sequence>
<dbReference type="Gene3D" id="3.40.50.300">
    <property type="entry name" value="P-loop containing nucleotide triphosphate hydrolases"/>
    <property type="match status" value="1"/>
</dbReference>
<dbReference type="InterPro" id="IPR022737">
    <property type="entry name" value="RapA_C"/>
</dbReference>
<feature type="coiled-coil region" evidence="1">
    <location>
        <begin position="304"/>
        <end position="356"/>
    </location>
</feature>
<feature type="domain" description="RNA polymerase recycling bacterial C-terminal" evidence="2">
    <location>
        <begin position="14"/>
        <end position="363"/>
    </location>
</feature>
<evidence type="ECO:0000256" key="1">
    <source>
        <dbReference type="SAM" id="Coils"/>
    </source>
</evidence>
<keyword evidence="1" id="KW-0175">Coiled coil</keyword>
<evidence type="ECO:0000259" key="2">
    <source>
        <dbReference type="Pfam" id="PF12137"/>
    </source>
</evidence>
<dbReference type="GO" id="GO:0016817">
    <property type="term" value="F:hydrolase activity, acting on acid anhydrides"/>
    <property type="evidence" value="ECO:0007669"/>
    <property type="project" value="InterPro"/>
</dbReference>
<dbReference type="AlphaFoldDB" id="A0A382CAS9"/>